<evidence type="ECO:0000259" key="4">
    <source>
        <dbReference type="Pfam" id="PF05470"/>
    </source>
</evidence>
<dbReference type="Proteomes" id="UP000663824">
    <property type="component" value="Unassembled WGS sequence"/>
</dbReference>
<keyword evidence="2" id="KW-0396">Initiation factor</keyword>
<comment type="caution">
    <text evidence="5">The sequence shown here is derived from an EMBL/GenBank/DDBJ whole genome shotgun (WGS) entry which is preliminary data.</text>
</comment>
<dbReference type="GO" id="GO:0031369">
    <property type="term" value="F:translation initiation factor binding"/>
    <property type="evidence" value="ECO:0007669"/>
    <property type="project" value="InterPro"/>
</dbReference>
<dbReference type="GO" id="GO:0005852">
    <property type="term" value="C:eukaryotic translation initiation factor 3 complex"/>
    <property type="evidence" value="ECO:0007669"/>
    <property type="project" value="InterPro"/>
</dbReference>
<accession>A0A814YZT3</accession>
<organism evidence="5 7">
    <name type="scientific">Rotaria magnacalcarata</name>
    <dbReference type="NCBI Taxonomy" id="392030"/>
    <lineage>
        <taxon>Eukaryota</taxon>
        <taxon>Metazoa</taxon>
        <taxon>Spiralia</taxon>
        <taxon>Gnathifera</taxon>
        <taxon>Rotifera</taxon>
        <taxon>Eurotatoria</taxon>
        <taxon>Bdelloidea</taxon>
        <taxon>Philodinida</taxon>
        <taxon>Philodinidae</taxon>
        <taxon>Rotaria</taxon>
    </lineage>
</organism>
<evidence type="ECO:0000256" key="2">
    <source>
        <dbReference type="ARBA" id="ARBA00022540"/>
    </source>
</evidence>
<dbReference type="GO" id="GO:0003723">
    <property type="term" value="F:RNA binding"/>
    <property type="evidence" value="ECO:0007669"/>
    <property type="project" value="InterPro"/>
</dbReference>
<evidence type="ECO:0000313" key="5">
    <source>
        <dbReference type="EMBL" id="CAF1238059.1"/>
    </source>
</evidence>
<gene>
    <name evidence="5" type="ORF">CJN711_LOCUS13848</name>
    <name evidence="6" type="ORF">MBJ925_LOCUS30026</name>
</gene>
<keyword evidence="3" id="KW-0648">Protein biosynthesis</keyword>
<evidence type="ECO:0000256" key="3">
    <source>
        <dbReference type="ARBA" id="ARBA00022917"/>
    </source>
</evidence>
<reference evidence="5" key="1">
    <citation type="submission" date="2021-02" db="EMBL/GenBank/DDBJ databases">
        <authorList>
            <person name="Nowell W R."/>
        </authorList>
    </citation>
    <scope>NUCLEOTIDE SEQUENCE</scope>
</reference>
<dbReference type="Proteomes" id="UP000663855">
    <property type="component" value="Unassembled WGS sequence"/>
</dbReference>
<keyword evidence="1" id="KW-0963">Cytoplasm</keyword>
<dbReference type="InterPro" id="IPR027516">
    <property type="entry name" value="EIF3C"/>
</dbReference>
<dbReference type="GO" id="GO:0003743">
    <property type="term" value="F:translation initiation factor activity"/>
    <property type="evidence" value="ECO:0007669"/>
    <property type="project" value="UniProtKB-KW"/>
</dbReference>
<name>A0A814YZT3_9BILA</name>
<proteinExistence type="predicted"/>
<dbReference type="PANTHER" id="PTHR13937:SF0">
    <property type="entry name" value="EUKARYOTIC TRANSLATION INITIATION FACTOR 3 SUBUNIT C-RELATED"/>
    <property type="match status" value="1"/>
</dbReference>
<feature type="domain" description="Eukaryotic translation initiation factor 3 subunit C N-terminal" evidence="4">
    <location>
        <begin position="9"/>
        <end position="80"/>
    </location>
</feature>
<dbReference type="EMBL" id="CAJNRE010016202">
    <property type="protein sequence ID" value="CAF2144224.1"/>
    <property type="molecule type" value="Genomic_DNA"/>
</dbReference>
<dbReference type="EMBL" id="CAJNOV010006177">
    <property type="protein sequence ID" value="CAF1238059.1"/>
    <property type="molecule type" value="Genomic_DNA"/>
</dbReference>
<dbReference type="AlphaFoldDB" id="A0A814YZT3"/>
<evidence type="ECO:0000313" key="6">
    <source>
        <dbReference type="EMBL" id="CAF2144224.1"/>
    </source>
</evidence>
<dbReference type="Pfam" id="PF05470">
    <property type="entry name" value="eIF-3c_N"/>
    <property type="match status" value="1"/>
</dbReference>
<evidence type="ECO:0000256" key="1">
    <source>
        <dbReference type="ARBA" id="ARBA00022490"/>
    </source>
</evidence>
<evidence type="ECO:0000313" key="7">
    <source>
        <dbReference type="Proteomes" id="UP000663855"/>
    </source>
</evidence>
<protein>
    <recommendedName>
        <fullName evidence="4">Eukaryotic translation initiation factor 3 subunit C N-terminal domain-containing protein</fullName>
    </recommendedName>
</protein>
<dbReference type="InterPro" id="IPR008905">
    <property type="entry name" value="EIF3C_N_dom"/>
</dbReference>
<dbReference type="PANTHER" id="PTHR13937">
    <property type="entry name" value="EUKARYOTIC TRANSLATION INITATION FACTOR 3, SUBUNIT 8 EIF3S8 -RELATED"/>
    <property type="match status" value="1"/>
</dbReference>
<sequence>MKLFIRNTCVRFIYTNDNTNRLHIRAILCHTYHLALHDYYNQARDLILMIFIQHTIYLADISTQILYNRTMVQLGLCVFRFVPNLEDMFQLPIEQVHGIVFKMIMNEELMGSIKESSQTIILSKARSSKIQNLSIELMEKICRLNEQNEKLTHFYSRQRQQLLN</sequence>